<dbReference type="AlphaFoldDB" id="A0A4Q2JTD5"/>
<dbReference type="PROSITE" id="PS01298">
    <property type="entry name" value="DAPB"/>
    <property type="match status" value="1"/>
</dbReference>
<dbReference type="InterPro" id="IPR023940">
    <property type="entry name" value="DHDPR_bac"/>
</dbReference>
<dbReference type="InterPro" id="IPR022663">
    <property type="entry name" value="DapB_C"/>
</dbReference>
<dbReference type="GO" id="GO:0016726">
    <property type="term" value="F:oxidoreductase activity, acting on CH or CH2 groups, NAD or NADP as acceptor"/>
    <property type="evidence" value="ECO:0007669"/>
    <property type="project" value="UniProtKB-UniRule"/>
</dbReference>
<feature type="binding site" evidence="13">
    <location>
        <position position="35"/>
    </location>
    <ligand>
        <name>NAD(+)</name>
        <dbReference type="ChEBI" id="CHEBI:57540"/>
    </ligand>
</feature>
<dbReference type="PANTHER" id="PTHR20836:SF0">
    <property type="entry name" value="4-HYDROXY-TETRAHYDRODIPICOLINATE REDUCTASE 1, CHLOROPLASTIC-RELATED"/>
    <property type="match status" value="1"/>
</dbReference>
<keyword evidence="4 13" id="KW-0521">NADP</keyword>
<evidence type="ECO:0000256" key="13">
    <source>
        <dbReference type="HAMAP-Rule" id="MF_00102"/>
    </source>
</evidence>
<dbReference type="GO" id="GO:0005829">
    <property type="term" value="C:cytosol"/>
    <property type="evidence" value="ECO:0007669"/>
    <property type="project" value="TreeGrafter"/>
</dbReference>
<comment type="subcellular location">
    <subcellularLocation>
        <location evidence="13">Cytoplasm</location>
    </subcellularLocation>
</comment>
<gene>
    <name evidence="13" type="primary">dapB</name>
    <name evidence="16" type="ORF">ESO86_05305</name>
</gene>
<evidence type="ECO:0000256" key="4">
    <source>
        <dbReference type="ARBA" id="ARBA00022857"/>
    </source>
</evidence>
<dbReference type="Gene3D" id="3.40.50.720">
    <property type="entry name" value="NAD(P)-binding Rossmann-like Domain"/>
    <property type="match status" value="1"/>
</dbReference>
<dbReference type="Pfam" id="PF05173">
    <property type="entry name" value="DapB_C"/>
    <property type="match status" value="1"/>
</dbReference>
<evidence type="ECO:0000256" key="3">
    <source>
        <dbReference type="ARBA" id="ARBA00022605"/>
    </source>
</evidence>
<evidence type="ECO:0000313" key="17">
    <source>
        <dbReference type="Proteomes" id="UP000292881"/>
    </source>
</evidence>
<feature type="binding site" evidence="13">
    <location>
        <begin position="103"/>
        <end position="106"/>
    </location>
    <ligand>
        <name>NAD(+)</name>
        <dbReference type="ChEBI" id="CHEBI:57540"/>
    </ligand>
</feature>
<dbReference type="GO" id="GO:0009089">
    <property type="term" value="P:lysine biosynthetic process via diaminopimelate"/>
    <property type="evidence" value="ECO:0007669"/>
    <property type="project" value="UniProtKB-UniRule"/>
</dbReference>
<comment type="similarity">
    <text evidence="1 13">Belongs to the DapB family.</text>
</comment>
<feature type="binding site" evidence="13">
    <location>
        <begin position="9"/>
        <end position="14"/>
    </location>
    <ligand>
        <name>NAD(+)</name>
        <dbReference type="ChEBI" id="CHEBI:57540"/>
    </ligand>
</feature>
<comment type="pathway">
    <text evidence="9 13">Amino-acid biosynthesis; L-lysine biosynthesis via DAP pathway; (S)-tetrahydrodipicolinate from L-aspartate: step 4/4.</text>
</comment>
<keyword evidence="8 13" id="KW-0457">Lysine biosynthesis</keyword>
<organism evidence="16 17">
    <name type="scientific">Agromyces binzhouensis</name>
    <dbReference type="NCBI Taxonomy" id="1817495"/>
    <lineage>
        <taxon>Bacteria</taxon>
        <taxon>Bacillati</taxon>
        <taxon>Actinomycetota</taxon>
        <taxon>Actinomycetes</taxon>
        <taxon>Micrococcales</taxon>
        <taxon>Microbacteriaceae</taxon>
        <taxon>Agromyces</taxon>
    </lineage>
</organism>
<comment type="subunit">
    <text evidence="13">Homotetramer.</text>
</comment>
<dbReference type="UniPathway" id="UPA00034">
    <property type="reaction ID" value="UER00018"/>
</dbReference>
<comment type="caution">
    <text evidence="13">Was originally thought to be a dihydrodipicolinate reductase (DHDPR), catalyzing the conversion of dihydrodipicolinate to tetrahydrodipicolinate. However, it was shown in E.coli that the substrate of the enzymatic reaction is not dihydrodipicolinate (DHDP) but in fact (2S,4S)-4-hydroxy-2,3,4,5-tetrahydrodipicolinic acid (HTPA), the product released by the DapA-catalyzed reaction.</text>
</comment>
<dbReference type="OrthoDB" id="9790352at2"/>
<dbReference type="GO" id="GO:0019877">
    <property type="term" value="P:diaminopimelate biosynthetic process"/>
    <property type="evidence" value="ECO:0007669"/>
    <property type="project" value="UniProtKB-UniRule"/>
</dbReference>
<comment type="caution">
    <text evidence="13">Lacks conserved residue(s) required for the propagation of feature annotation.</text>
</comment>
<dbReference type="FunFam" id="3.30.360.10:FF:000009">
    <property type="entry name" value="4-hydroxy-tetrahydrodipicolinate reductase"/>
    <property type="match status" value="1"/>
</dbReference>
<dbReference type="PANTHER" id="PTHR20836">
    <property type="entry name" value="DIHYDRODIPICOLINATE REDUCTASE"/>
    <property type="match status" value="1"/>
</dbReference>
<evidence type="ECO:0000256" key="10">
    <source>
        <dbReference type="ARBA" id="ARBA00038983"/>
    </source>
</evidence>
<feature type="binding site" evidence="13">
    <location>
        <begin position="75"/>
        <end position="77"/>
    </location>
    <ligand>
        <name>NAD(+)</name>
        <dbReference type="ChEBI" id="CHEBI:57540"/>
    </ligand>
</feature>
<dbReference type="GO" id="GO:0050661">
    <property type="term" value="F:NADP binding"/>
    <property type="evidence" value="ECO:0007669"/>
    <property type="project" value="UniProtKB-UniRule"/>
</dbReference>
<evidence type="ECO:0000313" key="16">
    <source>
        <dbReference type="EMBL" id="RXZ49787.1"/>
    </source>
</evidence>
<comment type="caution">
    <text evidence="16">The sequence shown here is derived from an EMBL/GenBank/DDBJ whole genome shotgun (WGS) entry which is preliminary data.</text>
</comment>
<protein>
    <recommendedName>
        <fullName evidence="10 13">4-hydroxy-tetrahydrodipicolinate reductase</fullName>
        <shortName evidence="13">HTPA reductase</shortName>
        <ecNumber evidence="10 13">1.17.1.8</ecNumber>
    </recommendedName>
</protein>
<evidence type="ECO:0000256" key="2">
    <source>
        <dbReference type="ARBA" id="ARBA00022490"/>
    </source>
</evidence>
<dbReference type="SUPFAM" id="SSF55347">
    <property type="entry name" value="Glyceraldehyde-3-phosphate dehydrogenase-like, C-terminal domain"/>
    <property type="match status" value="1"/>
</dbReference>
<evidence type="ECO:0000256" key="7">
    <source>
        <dbReference type="ARBA" id="ARBA00023027"/>
    </source>
</evidence>
<name>A0A4Q2JTD5_9MICO</name>
<dbReference type="CDD" id="cd02274">
    <property type="entry name" value="DHDPR_N"/>
    <property type="match status" value="1"/>
</dbReference>
<evidence type="ECO:0000256" key="5">
    <source>
        <dbReference type="ARBA" id="ARBA00022915"/>
    </source>
</evidence>
<sequence>MTITVAVAGATGKMGRLATRLIDEADDLELHAGLDSSSSLDELAGADVVLDVTHPAASAAIVEAAIEARAAVVVGTSGWSRERIAEVETRLREADATSGVIFVPNFSIGSVLGSAFAAFAARHFDSIEIVEAHHAGKVDSPSGTAVRTAELIAASRGELGPVSAPHADQRARGQLVSGVPIHSLRMDGVLADQRVVLGAPGESLQITHSTIAPTAYEAGILLALRRAPSADGVTVGLDALLGLELPDGR</sequence>
<dbReference type="PIRSF" id="PIRSF000161">
    <property type="entry name" value="DHPR"/>
    <property type="match status" value="1"/>
</dbReference>
<comment type="catalytic activity">
    <reaction evidence="12 13">
        <text>(S)-2,3,4,5-tetrahydrodipicolinate + NAD(+) + H2O = (2S,4S)-4-hydroxy-2,3,4,5-tetrahydrodipicolinate + NADH + H(+)</text>
        <dbReference type="Rhea" id="RHEA:35323"/>
        <dbReference type="ChEBI" id="CHEBI:15377"/>
        <dbReference type="ChEBI" id="CHEBI:15378"/>
        <dbReference type="ChEBI" id="CHEBI:16845"/>
        <dbReference type="ChEBI" id="CHEBI:57540"/>
        <dbReference type="ChEBI" id="CHEBI:57945"/>
        <dbReference type="ChEBI" id="CHEBI:67139"/>
        <dbReference type="EC" id="1.17.1.8"/>
    </reaction>
</comment>
<feature type="domain" description="Dihydrodipicolinate reductase C-terminal" evidence="15">
    <location>
        <begin position="113"/>
        <end position="238"/>
    </location>
</feature>
<keyword evidence="7 13" id="KW-0520">NAD</keyword>
<dbReference type="SUPFAM" id="SSF51735">
    <property type="entry name" value="NAD(P)-binding Rossmann-fold domains"/>
    <property type="match status" value="1"/>
</dbReference>
<dbReference type="EC" id="1.17.1.8" evidence="10 13"/>
<keyword evidence="17" id="KW-1185">Reference proteome</keyword>
<dbReference type="GO" id="GO:0051287">
    <property type="term" value="F:NAD binding"/>
    <property type="evidence" value="ECO:0007669"/>
    <property type="project" value="UniProtKB-UniRule"/>
</dbReference>
<evidence type="ECO:0000256" key="11">
    <source>
        <dbReference type="ARBA" id="ARBA00049080"/>
    </source>
</evidence>
<feature type="binding site" evidence="13">
    <location>
        <position position="134"/>
    </location>
    <ligand>
        <name>(S)-2,3,4,5-tetrahydrodipicolinate</name>
        <dbReference type="ChEBI" id="CHEBI:16845"/>
    </ligand>
</feature>
<keyword evidence="5 13" id="KW-0220">Diaminopimelate biosynthesis</keyword>
<dbReference type="EMBL" id="SDPL01000061">
    <property type="protein sequence ID" value="RXZ49787.1"/>
    <property type="molecule type" value="Genomic_DNA"/>
</dbReference>
<reference evidence="16 17" key="1">
    <citation type="submission" date="2019-01" db="EMBL/GenBank/DDBJ databases">
        <authorList>
            <person name="Li J."/>
        </authorList>
    </citation>
    <scope>NUCLEOTIDE SEQUENCE [LARGE SCALE GENOMIC DNA]</scope>
    <source>
        <strain evidence="16 17">CGMCC 4.7180</strain>
    </source>
</reference>
<dbReference type="Gene3D" id="3.30.360.10">
    <property type="entry name" value="Dihydrodipicolinate Reductase, domain 2"/>
    <property type="match status" value="1"/>
</dbReference>
<evidence type="ECO:0000256" key="8">
    <source>
        <dbReference type="ARBA" id="ARBA00023154"/>
    </source>
</evidence>
<feature type="active site" description="Proton donor/acceptor" evidence="13">
    <location>
        <position position="133"/>
    </location>
</feature>
<dbReference type="HAMAP" id="MF_00102">
    <property type="entry name" value="DapB"/>
    <property type="match status" value="1"/>
</dbReference>
<dbReference type="Pfam" id="PF01113">
    <property type="entry name" value="DapB_N"/>
    <property type="match status" value="1"/>
</dbReference>
<accession>A0A4Q2JTD5</accession>
<evidence type="ECO:0000256" key="6">
    <source>
        <dbReference type="ARBA" id="ARBA00023002"/>
    </source>
</evidence>
<evidence type="ECO:0000256" key="12">
    <source>
        <dbReference type="ARBA" id="ARBA00049396"/>
    </source>
</evidence>
<keyword evidence="6 13" id="KW-0560">Oxidoreductase</keyword>
<evidence type="ECO:0000259" key="15">
    <source>
        <dbReference type="Pfam" id="PF05173"/>
    </source>
</evidence>
<dbReference type="InterPro" id="IPR022664">
    <property type="entry name" value="DapB_N_CS"/>
</dbReference>
<dbReference type="GO" id="GO:0008839">
    <property type="term" value="F:4-hydroxy-tetrahydrodipicolinate reductase"/>
    <property type="evidence" value="ECO:0007669"/>
    <property type="project" value="UniProtKB-UniRule"/>
</dbReference>
<evidence type="ECO:0000256" key="1">
    <source>
        <dbReference type="ARBA" id="ARBA00006642"/>
    </source>
</evidence>
<dbReference type="RefSeq" id="WP_129233843.1">
    <property type="nucleotide sequence ID" value="NZ_SDPL01000061.1"/>
</dbReference>
<comment type="function">
    <text evidence="13">Catalyzes the conversion of 4-hydroxy-tetrahydrodipicolinate (HTPA) to tetrahydrodipicolinate.</text>
</comment>
<feature type="domain" description="Dihydrodipicolinate reductase N-terminal" evidence="14">
    <location>
        <begin position="3"/>
        <end position="106"/>
    </location>
</feature>
<keyword evidence="3 13" id="KW-0028">Amino-acid biosynthesis</keyword>
<feature type="active site" description="Proton donor" evidence="13">
    <location>
        <position position="137"/>
    </location>
</feature>
<proteinExistence type="inferred from homology"/>
<dbReference type="InterPro" id="IPR036291">
    <property type="entry name" value="NAD(P)-bd_dom_sf"/>
</dbReference>
<dbReference type="InterPro" id="IPR000846">
    <property type="entry name" value="DapB_N"/>
</dbReference>
<evidence type="ECO:0000259" key="14">
    <source>
        <dbReference type="Pfam" id="PF01113"/>
    </source>
</evidence>
<comment type="catalytic activity">
    <reaction evidence="11 13">
        <text>(S)-2,3,4,5-tetrahydrodipicolinate + NADP(+) + H2O = (2S,4S)-4-hydroxy-2,3,4,5-tetrahydrodipicolinate + NADPH + H(+)</text>
        <dbReference type="Rhea" id="RHEA:35331"/>
        <dbReference type="ChEBI" id="CHEBI:15377"/>
        <dbReference type="ChEBI" id="CHEBI:15378"/>
        <dbReference type="ChEBI" id="CHEBI:16845"/>
        <dbReference type="ChEBI" id="CHEBI:57783"/>
        <dbReference type="ChEBI" id="CHEBI:58349"/>
        <dbReference type="ChEBI" id="CHEBI:67139"/>
        <dbReference type="EC" id="1.17.1.8"/>
    </reaction>
</comment>
<evidence type="ECO:0000256" key="9">
    <source>
        <dbReference type="ARBA" id="ARBA00037922"/>
    </source>
</evidence>
<dbReference type="Proteomes" id="UP000292881">
    <property type="component" value="Unassembled WGS sequence"/>
</dbReference>
<feature type="binding site" evidence="13">
    <location>
        <begin position="143"/>
        <end position="144"/>
    </location>
    <ligand>
        <name>(S)-2,3,4,5-tetrahydrodipicolinate</name>
        <dbReference type="ChEBI" id="CHEBI:16845"/>
    </ligand>
</feature>
<keyword evidence="2 13" id="KW-0963">Cytoplasm</keyword>
<dbReference type="NCBIfam" id="TIGR00036">
    <property type="entry name" value="dapB"/>
    <property type="match status" value="1"/>
</dbReference>